<dbReference type="RefSeq" id="WP_341764780.1">
    <property type="nucleotide sequence ID" value="NZ_OZ034688.1"/>
</dbReference>
<dbReference type="GO" id="GO:0004765">
    <property type="term" value="F:shikimate kinase activity"/>
    <property type="evidence" value="ECO:0007669"/>
    <property type="project" value="UniProtKB-EC"/>
</dbReference>
<comment type="function">
    <text evidence="11">Catalyzes the specific phosphorylation of the 3-hydroxyl group of shikimic acid using ATP as a cosubstrate.</text>
</comment>
<feature type="binding site" evidence="11">
    <location>
        <position position="36"/>
    </location>
    <ligand>
        <name>substrate</name>
    </ligand>
</feature>
<dbReference type="NCBIfam" id="NF003456">
    <property type="entry name" value="PRK05057.1"/>
    <property type="match status" value="1"/>
</dbReference>
<feature type="binding site" evidence="11">
    <location>
        <begin position="14"/>
        <end position="19"/>
    </location>
    <ligand>
        <name>ATP</name>
        <dbReference type="ChEBI" id="CHEBI:30616"/>
    </ligand>
</feature>
<comment type="catalytic activity">
    <reaction evidence="10 11">
        <text>shikimate + ATP = 3-phosphoshikimate + ADP + H(+)</text>
        <dbReference type="Rhea" id="RHEA:13121"/>
        <dbReference type="ChEBI" id="CHEBI:15378"/>
        <dbReference type="ChEBI" id="CHEBI:30616"/>
        <dbReference type="ChEBI" id="CHEBI:36208"/>
        <dbReference type="ChEBI" id="CHEBI:145989"/>
        <dbReference type="ChEBI" id="CHEBI:456216"/>
        <dbReference type="EC" id="2.7.1.71"/>
    </reaction>
</comment>
<feature type="binding site" evidence="11">
    <location>
        <position position="18"/>
    </location>
    <ligand>
        <name>Mg(2+)</name>
        <dbReference type="ChEBI" id="CHEBI:18420"/>
    </ligand>
</feature>
<dbReference type="InterPro" id="IPR000623">
    <property type="entry name" value="Shikimate_kinase/TSH1"/>
</dbReference>
<keyword evidence="9 11" id="KW-0057">Aromatic amino acid biosynthesis</keyword>
<feature type="binding site" evidence="11">
    <location>
        <position position="155"/>
    </location>
    <ligand>
        <name>ATP</name>
        <dbReference type="ChEBI" id="CHEBI:30616"/>
    </ligand>
</feature>
<keyword evidence="11" id="KW-0479">Metal-binding</keyword>
<evidence type="ECO:0000256" key="8">
    <source>
        <dbReference type="ARBA" id="ARBA00022842"/>
    </source>
</evidence>
<dbReference type="Gene3D" id="3.40.50.300">
    <property type="entry name" value="P-loop containing nucleotide triphosphate hydrolases"/>
    <property type="match status" value="1"/>
</dbReference>
<feature type="binding site" evidence="11">
    <location>
        <position position="60"/>
    </location>
    <ligand>
        <name>substrate</name>
    </ligand>
</feature>
<reference evidence="12" key="1">
    <citation type="submission" date="2024-04" db="EMBL/GenBank/DDBJ databases">
        <authorList>
            <person name="Manzano-Marin A."/>
            <person name="Manzano-Marin A."/>
            <person name="Alejandro Manzano Marin A."/>
        </authorList>
    </citation>
    <scope>NUCLEOTIDE SEQUENCE [LARGE SCALE GENOMIC DNA]</scope>
    <source>
        <strain evidence="12">TABTEA</strain>
    </source>
</reference>
<name>A0ABP1CFN2_9GAMM</name>
<keyword evidence="5 11" id="KW-0547">Nucleotide-binding</keyword>
<evidence type="ECO:0000313" key="13">
    <source>
        <dbReference type="Proteomes" id="UP001497533"/>
    </source>
</evidence>
<evidence type="ECO:0000256" key="2">
    <source>
        <dbReference type="ARBA" id="ARBA00006997"/>
    </source>
</evidence>
<comment type="similarity">
    <text evidence="2 11">Belongs to the shikimate kinase family.</text>
</comment>
<sequence>MTEKRNIILVGPMGSGKTTIGRQLSKQLNMDFFDSDYEIEKQTGVDISWIFDLEGENGFRKREKKIINKLTKKQGIILATGGGTIKLKEIRNRLSICGVVIYLKTSIETQLSRTNFNNKRPLLQINSREILQKLSNERNPMYKEIADITIHTDKQKTKTVTYKVIELLKKKYYLF</sequence>
<evidence type="ECO:0000256" key="5">
    <source>
        <dbReference type="ARBA" id="ARBA00022741"/>
    </source>
</evidence>
<protein>
    <recommendedName>
        <fullName evidence="11">Shikimate kinase 1</fullName>
        <shortName evidence="11">SK 1</shortName>
        <ecNumber evidence="11">2.7.1.71</ecNumber>
    </recommendedName>
</protein>
<evidence type="ECO:0000256" key="1">
    <source>
        <dbReference type="ARBA" id="ARBA00004842"/>
    </source>
</evidence>
<keyword evidence="7 11" id="KW-0067">ATP-binding</keyword>
<dbReference type="PANTHER" id="PTHR21087">
    <property type="entry name" value="SHIKIMATE KINASE"/>
    <property type="match status" value="1"/>
</dbReference>
<dbReference type="InterPro" id="IPR027417">
    <property type="entry name" value="P-loop_NTPase"/>
</dbReference>
<evidence type="ECO:0000256" key="9">
    <source>
        <dbReference type="ARBA" id="ARBA00023141"/>
    </source>
</evidence>
<keyword evidence="13" id="KW-1185">Reference proteome</keyword>
<feature type="binding site" evidence="11">
    <location>
        <position position="120"/>
    </location>
    <ligand>
        <name>ATP</name>
        <dbReference type="ChEBI" id="CHEBI:30616"/>
    </ligand>
</feature>
<dbReference type="EMBL" id="OZ034688">
    <property type="protein sequence ID" value="CAL1329311.1"/>
    <property type="molecule type" value="Genomic_DNA"/>
</dbReference>
<evidence type="ECO:0000256" key="10">
    <source>
        <dbReference type="ARBA" id="ARBA00048567"/>
    </source>
</evidence>
<keyword evidence="8 11" id="KW-0460">Magnesium</keyword>
<dbReference type="InterPro" id="IPR023000">
    <property type="entry name" value="Shikimate_kinase_CS"/>
</dbReference>
<comment type="subunit">
    <text evidence="11">Monomer.</text>
</comment>
<dbReference type="CDD" id="cd00464">
    <property type="entry name" value="SK"/>
    <property type="match status" value="1"/>
</dbReference>
<dbReference type="InterPro" id="IPR031322">
    <property type="entry name" value="Shikimate/glucono_kinase"/>
</dbReference>
<comment type="subcellular location">
    <subcellularLocation>
        <location evidence="11">Cytoplasm</location>
    </subcellularLocation>
</comment>
<feature type="binding site" evidence="11">
    <location>
        <position position="82"/>
    </location>
    <ligand>
        <name>substrate</name>
    </ligand>
</feature>
<evidence type="ECO:0000256" key="7">
    <source>
        <dbReference type="ARBA" id="ARBA00022840"/>
    </source>
</evidence>
<comment type="cofactor">
    <cofactor evidence="11">
        <name>Mg(2+)</name>
        <dbReference type="ChEBI" id="CHEBI:18420"/>
    </cofactor>
    <text evidence="11">Binds 1 Mg(2+) ion per subunit.</text>
</comment>
<dbReference type="SUPFAM" id="SSF52540">
    <property type="entry name" value="P-loop containing nucleoside triphosphate hydrolases"/>
    <property type="match status" value="1"/>
</dbReference>
<evidence type="ECO:0000313" key="12">
    <source>
        <dbReference type="EMBL" id="CAL1329311.1"/>
    </source>
</evidence>
<gene>
    <name evidence="11 12" type="primary">aroK</name>
    <name evidence="12" type="ORF">PRHACTZTBTEA_391</name>
</gene>
<evidence type="ECO:0000256" key="11">
    <source>
        <dbReference type="HAMAP-Rule" id="MF_00109"/>
    </source>
</evidence>
<dbReference type="PANTHER" id="PTHR21087:SF16">
    <property type="entry name" value="SHIKIMATE KINASE 1, CHLOROPLASTIC"/>
    <property type="match status" value="1"/>
</dbReference>
<keyword evidence="4 11" id="KW-0808">Transferase</keyword>
<proteinExistence type="inferred from homology"/>
<keyword evidence="3 11" id="KW-0028">Amino-acid biosynthesis</keyword>
<dbReference type="Pfam" id="PF01202">
    <property type="entry name" value="SKI"/>
    <property type="match status" value="1"/>
</dbReference>
<evidence type="ECO:0000256" key="3">
    <source>
        <dbReference type="ARBA" id="ARBA00022605"/>
    </source>
</evidence>
<keyword evidence="6 11" id="KW-0418">Kinase</keyword>
<evidence type="ECO:0000256" key="4">
    <source>
        <dbReference type="ARBA" id="ARBA00022679"/>
    </source>
</evidence>
<dbReference type="PROSITE" id="PS01128">
    <property type="entry name" value="SHIKIMATE_KINASE"/>
    <property type="match status" value="1"/>
</dbReference>
<feature type="binding site" evidence="11">
    <location>
        <position position="138"/>
    </location>
    <ligand>
        <name>substrate</name>
    </ligand>
</feature>
<dbReference type="PRINTS" id="PR01100">
    <property type="entry name" value="SHIKIMTKNASE"/>
</dbReference>
<dbReference type="EC" id="2.7.1.71" evidence="11"/>
<dbReference type="HAMAP" id="MF_00109">
    <property type="entry name" value="Shikimate_kinase"/>
    <property type="match status" value="1"/>
</dbReference>
<dbReference type="Proteomes" id="UP001497533">
    <property type="component" value="Chromosome"/>
</dbReference>
<accession>A0ABP1CFN2</accession>
<keyword evidence="11" id="KW-0963">Cytoplasm</keyword>
<comment type="pathway">
    <text evidence="1 11">Metabolic intermediate biosynthesis; chorismate biosynthesis; chorismate from D-erythrose 4-phosphate and phosphoenolpyruvate: step 5/7.</text>
</comment>
<evidence type="ECO:0000256" key="6">
    <source>
        <dbReference type="ARBA" id="ARBA00022777"/>
    </source>
</evidence>
<organism evidence="12 13">
    <name type="scientific">Candidatus Providencia siddallii</name>
    <dbReference type="NCBI Taxonomy" id="1715285"/>
    <lineage>
        <taxon>Bacteria</taxon>
        <taxon>Pseudomonadati</taxon>
        <taxon>Pseudomonadota</taxon>
        <taxon>Gammaproteobacteria</taxon>
        <taxon>Enterobacterales</taxon>
        <taxon>Morganellaceae</taxon>
        <taxon>Providencia</taxon>
    </lineage>
</organism>